<dbReference type="GO" id="GO:0004129">
    <property type="term" value="F:cytochrome-c oxidase activity"/>
    <property type="evidence" value="ECO:0007669"/>
    <property type="project" value="InterPro"/>
</dbReference>
<evidence type="ECO:0000313" key="8">
    <source>
        <dbReference type="EMBL" id="KAG2191156.1"/>
    </source>
</evidence>
<evidence type="ECO:0000256" key="1">
    <source>
        <dbReference type="ARBA" id="ARBA00009332"/>
    </source>
</evidence>
<dbReference type="Pfam" id="PF00961">
    <property type="entry name" value="LAGLIDADG_1"/>
    <property type="match status" value="2"/>
</dbReference>
<dbReference type="Gene3D" id="1.20.210.10">
    <property type="entry name" value="Cytochrome c oxidase-like, subunit I domain"/>
    <property type="match status" value="1"/>
</dbReference>
<dbReference type="GO" id="GO:0016787">
    <property type="term" value="F:hydrolase activity"/>
    <property type="evidence" value="ECO:0007669"/>
    <property type="project" value="UniProtKB-KW"/>
</dbReference>
<keyword evidence="9" id="KW-1185">Reference proteome</keyword>
<feature type="transmembrane region" description="Helical" evidence="6">
    <location>
        <begin position="56"/>
        <end position="78"/>
    </location>
</feature>
<keyword evidence="6" id="KW-0812">Transmembrane</keyword>
<dbReference type="PANTHER" id="PTHR36181">
    <property type="entry name" value="INTRON-ENCODED ENDONUCLEASE AI3-RELATED"/>
    <property type="match status" value="1"/>
</dbReference>
<accession>A0A8H7QEY3</accession>
<dbReference type="Proteomes" id="UP000603453">
    <property type="component" value="Unassembled WGS sequence"/>
</dbReference>
<keyword evidence="4" id="KW-0378">Hydrolase</keyword>
<dbReference type="Gene3D" id="3.10.28.10">
    <property type="entry name" value="Homing endonucleases"/>
    <property type="match status" value="2"/>
</dbReference>
<feature type="domain" description="Cytochrome oxidase subunit I profile" evidence="7">
    <location>
        <begin position="1"/>
        <end position="85"/>
    </location>
</feature>
<dbReference type="Pfam" id="PF00115">
    <property type="entry name" value="COX1"/>
    <property type="match status" value="1"/>
</dbReference>
<evidence type="ECO:0000256" key="3">
    <source>
        <dbReference type="ARBA" id="ARBA00022759"/>
    </source>
</evidence>
<gene>
    <name evidence="8" type="ORF">INT47_009454</name>
</gene>
<dbReference type="PANTHER" id="PTHR36181:SF6">
    <property type="entry name" value="INTRON-ENCODED LAGLIDADG ENDONUCLEASE FAMILY PROTEIN"/>
    <property type="match status" value="1"/>
</dbReference>
<dbReference type="PRINTS" id="PR01165">
    <property type="entry name" value="CYCOXIDASEI"/>
</dbReference>
<keyword evidence="6" id="KW-1133">Transmembrane helix</keyword>
<dbReference type="SUPFAM" id="SSF81442">
    <property type="entry name" value="Cytochrome c oxidase subunit I-like"/>
    <property type="match status" value="1"/>
</dbReference>
<evidence type="ECO:0000259" key="7">
    <source>
        <dbReference type="PROSITE" id="PS50855"/>
    </source>
</evidence>
<name>A0A8H7QEY3_9FUNG</name>
<dbReference type="GO" id="GO:0004519">
    <property type="term" value="F:endonuclease activity"/>
    <property type="evidence" value="ECO:0007669"/>
    <property type="project" value="UniProtKB-KW"/>
</dbReference>
<protein>
    <recommendedName>
        <fullName evidence="7">Cytochrome oxidase subunit I profile domain-containing protein</fullName>
    </recommendedName>
</protein>
<organism evidence="8 9">
    <name type="scientific">Mucor saturninus</name>
    <dbReference type="NCBI Taxonomy" id="64648"/>
    <lineage>
        <taxon>Eukaryota</taxon>
        <taxon>Fungi</taxon>
        <taxon>Fungi incertae sedis</taxon>
        <taxon>Mucoromycota</taxon>
        <taxon>Mucoromycotina</taxon>
        <taxon>Mucoromycetes</taxon>
        <taxon>Mucorales</taxon>
        <taxon>Mucorineae</taxon>
        <taxon>Mucoraceae</taxon>
        <taxon>Mucor</taxon>
    </lineage>
</organism>
<reference evidence="8" key="1">
    <citation type="submission" date="2020-12" db="EMBL/GenBank/DDBJ databases">
        <title>Metabolic potential, ecology and presence of endohyphal bacteria is reflected in genomic diversity of Mucoromycotina.</title>
        <authorList>
            <person name="Muszewska A."/>
            <person name="Okrasinska A."/>
            <person name="Steczkiewicz K."/>
            <person name="Drgas O."/>
            <person name="Orlowska M."/>
            <person name="Perlinska-Lenart U."/>
            <person name="Aleksandrzak-Piekarczyk T."/>
            <person name="Szatraj K."/>
            <person name="Zielenkiewicz U."/>
            <person name="Pilsyk S."/>
            <person name="Malc E."/>
            <person name="Mieczkowski P."/>
            <person name="Kruszewska J.S."/>
            <person name="Biernat P."/>
            <person name="Pawlowska J."/>
        </authorList>
    </citation>
    <scope>NUCLEOTIDE SEQUENCE</scope>
    <source>
        <strain evidence="8">WA0000017839</strain>
    </source>
</reference>
<comment type="similarity">
    <text evidence="1">In the C-terminal section; belongs to the LAGLIDADG endonuclease family.</text>
</comment>
<comment type="caution">
    <text evidence="8">The sequence shown here is derived from an EMBL/GenBank/DDBJ whole genome shotgun (WGS) entry which is preliminary data.</text>
</comment>
<dbReference type="InterPro" id="IPR027434">
    <property type="entry name" value="Homing_endonucl"/>
</dbReference>
<dbReference type="GO" id="GO:0009060">
    <property type="term" value="P:aerobic respiration"/>
    <property type="evidence" value="ECO:0007669"/>
    <property type="project" value="InterPro"/>
</dbReference>
<evidence type="ECO:0000256" key="2">
    <source>
        <dbReference type="ARBA" id="ARBA00022722"/>
    </source>
</evidence>
<evidence type="ECO:0000256" key="4">
    <source>
        <dbReference type="ARBA" id="ARBA00022801"/>
    </source>
</evidence>
<dbReference type="GO" id="GO:0005739">
    <property type="term" value="C:mitochondrion"/>
    <property type="evidence" value="ECO:0007669"/>
    <property type="project" value="UniProtKB-ARBA"/>
</dbReference>
<dbReference type="InterPro" id="IPR023616">
    <property type="entry name" value="Cyt_c_oxase-like_su1_dom"/>
</dbReference>
<keyword evidence="5" id="KW-0404">Intron homing</keyword>
<keyword evidence="6" id="KW-0472">Membrane</keyword>
<keyword evidence="3" id="KW-0255">Endonuclease</keyword>
<proteinExistence type="inferred from homology"/>
<feature type="transmembrane region" description="Helical" evidence="6">
    <location>
        <begin position="15"/>
        <end position="35"/>
    </location>
</feature>
<dbReference type="GO" id="GO:0020037">
    <property type="term" value="F:heme binding"/>
    <property type="evidence" value="ECO:0007669"/>
    <property type="project" value="InterPro"/>
</dbReference>
<dbReference type="InterPro" id="IPR051289">
    <property type="entry name" value="LAGLIDADG_Endonuclease"/>
</dbReference>
<dbReference type="InterPro" id="IPR004860">
    <property type="entry name" value="LAGLIDADG_dom"/>
</dbReference>
<dbReference type="InterPro" id="IPR036927">
    <property type="entry name" value="Cyt_c_oxase-like_su1_sf"/>
</dbReference>
<dbReference type="PROSITE" id="PS50855">
    <property type="entry name" value="COX1"/>
    <property type="match status" value="1"/>
</dbReference>
<sequence>MVRWLFSTNAKDIGTLYIIFSIFAGMIGTAFSMLIRLELAGPGIQYLHGDHQLYNVIVTAHAFVMIFFLVMPAMIGGFGRNLISIGLTLQLITNNFMSHIQTKYYSTILSFQGGSSDGLSNDSLSSSDDLSSNGQLSHYLAGLIEGDGTIIVPTKDKTPGGKNTHPVIRIVFTLPDLPLAQKLQQVLGCGFIQKPKQAPGREAARGEEPARMRGVLGNYYLFEVQNIEGLLKLANLINGKMRTPKIEALHRLINWLNNKKNSSIVCLGLDTSNLNSNSWFAGFSDADSYFQVILTHNKELGTIKNIKSFYRLEIQQNYHGELNLYKNIMELIAKFLQTNLLSRKRILNNKEYVSYMIITSSLSTNLLVDNYFKQFPMFSSKQLDYLEWSKVLHLRLNKQHLIDSGALMCLEAKNSMNANRTT</sequence>
<evidence type="ECO:0000313" key="9">
    <source>
        <dbReference type="Proteomes" id="UP000603453"/>
    </source>
</evidence>
<dbReference type="SUPFAM" id="SSF55608">
    <property type="entry name" value="Homing endonucleases"/>
    <property type="match status" value="2"/>
</dbReference>
<dbReference type="GO" id="GO:0016020">
    <property type="term" value="C:membrane"/>
    <property type="evidence" value="ECO:0007669"/>
    <property type="project" value="InterPro"/>
</dbReference>
<dbReference type="AlphaFoldDB" id="A0A8H7QEY3"/>
<dbReference type="GO" id="GO:0006314">
    <property type="term" value="P:intron homing"/>
    <property type="evidence" value="ECO:0007669"/>
    <property type="project" value="UniProtKB-KW"/>
</dbReference>
<evidence type="ECO:0000256" key="6">
    <source>
        <dbReference type="SAM" id="Phobius"/>
    </source>
</evidence>
<dbReference type="InterPro" id="IPR000883">
    <property type="entry name" value="Cyt_C_Oxase_1"/>
</dbReference>
<dbReference type="OrthoDB" id="5405897at2759"/>
<keyword evidence="2" id="KW-0540">Nuclease</keyword>
<evidence type="ECO:0000256" key="5">
    <source>
        <dbReference type="ARBA" id="ARBA00022886"/>
    </source>
</evidence>
<dbReference type="EMBL" id="JAEPRD010000467">
    <property type="protein sequence ID" value="KAG2191156.1"/>
    <property type="molecule type" value="Genomic_DNA"/>
</dbReference>